<protein>
    <recommendedName>
        <fullName evidence="9">Beta sliding clamp</fullName>
    </recommendedName>
</protein>
<keyword evidence="8" id="KW-0238">DNA-binding</keyword>
<reference evidence="13" key="2">
    <citation type="journal article" date="2021" name="PeerJ">
        <title>Extensive microbial diversity within the chicken gut microbiome revealed by metagenomics and culture.</title>
        <authorList>
            <person name="Gilroy R."/>
            <person name="Ravi A."/>
            <person name="Getino M."/>
            <person name="Pursley I."/>
            <person name="Horton D.L."/>
            <person name="Alikhan N.F."/>
            <person name="Baker D."/>
            <person name="Gharbi K."/>
            <person name="Hall N."/>
            <person name="Watson M."/>
            <person name="Adriaenssens E.M."/>
            <person name="Foster-Nyarko E."/>
            <person name="Jarju S."/>
            <person name="Secka A."/>
            <person name="Antonio M."/>
            <person name="Oren A."/>
            <person name="Chaudhuri R.R."/>
            <person name="La Ragione R."/>
            <person name="Hildebrand F."/>
            <person name="Pallen M.J."/>
        </authorList>
    </citation>
    <scope>NUCLEOTIDE SEQUENCE</scope>
    <source>
        <strain evidence="13">CHK152-2994</strain>
    </source>
</reference>
<evidence type="ECO:0000259" key="11">
    <source>
        <dbReference type="Pfam" id="PF02767"/>
    </source>
</evidence>
<dbReference type="SUPFAM" id="SSF55979">
    <property type="entry name" value="DNA clamp"/>
    <property type="match status" value="3"/>
</dbReference>
<dbReference type="CDD" id="cd00140">
    <property type="entry name" value="beta_clamp"/>
    <property type="match status" value="1"/>
</dbReference>
<dbReference type="GO" id="GO:0003677">
    <property type="term" value="F:DNA binding"/>
    <property type="evidence" value="ECO:0007669"/>
    <property type="project" value="UniProtKB-UniRule"/>
</dbReference>
<dbReference type="AlphaFoldDB" id="A0A9D1FWI9"/>
<reference evidence="13" key="1">
    <citation type="submission" date="2020-10" db="EMBL/GenBank/DDBJ databases">
        <authorList>
            <person name="Gilroy R."/>
        </authorList>
    </citation>
    <scope>NUCLEOTIDE SEQUENCE</scope>
    <source>
        <strain evidence="13">CHK152-2994</strain>
    </source>
</reference>
<evidence type="ECO:0000313" key="13">
    <source>
        <dbReference type="EMBL" id="HIS83263.1"/>
    </source>
</evidence>
<dbReference type="GO" id="GO:0003887">
    <property type="term" value="F:DNA-directed DNA polymerase activity"/>
    <property type="evidence" value="ECO:0007669"/>
    <property type="project" value="UniProtKB-UniRule"/>
</dbReference>
<keyword evidence="4 9" id="KW-0808">Transferase</keyword>
<evidence type="ECO:0000256" key="3">
    <source>
        <dbReference type="ARBA" id="ARBA00022490"/>
    </source>
</evidence>
<dbReference type="PANTHER" id="PTHR30478:SF0">
    <property type="entry name" value="BETA SLIDING CLAMP"/>
    <property type="match status" value="1"/>
</dbReference>
<name>A0A9D1FWI9_9BACT</name>
<dbReference type="GO" id="GO:0006271">
    <property type="term" value="P:DNA strand elongation involved in DNA replication"/>
    <property type="evidence" value="ECO:0007669"/>
    <property type="project" value="TreeGrafter"/>
</dbReference>
<dbReference type="EMBL" id="DVJO01000147">
    <property type="protein sequence ID" value="HIS83263.1"/>
    <property type="molecule type" value="Genomic_DNA"/>
</dbReference>
<keyword evidence="5 9" id="KW-0548">Nucleotidyltransferase</keyword>
<dbReference type="GO" id="GO:0005737">
    <property type="term" value="C:cytoplasm"/>
    <property type="evidence" value="ECO:0007669"/>
    <property type="project" value="UniProtKB-SubCell"/>
</dbReference>
<dbReference type="SMART" id="SM00480">
    <property type="entry name" value="POL3Bc"/>
    <property type="match status" value="1"/>
</dbReference>
<evidence type="ECO:0000256" key="5">
    <source>
        <dbReference type="ARBA" id="ARBA00022695"/>
    </source>
</evidence>
<organism evidence="13 14">
    <name type="scientific">Candidatus Scatenecus faecavium</name>
    <dbReference type="NCBI Taxonomy" id="2840915"/>
    <lineage>
        <taxon>Bacteria</taxon>
        <taxon>Candidatus Scatenecus</taxon>
    </lineage>
</organism>
<comment type="similarity">
    <text evidence="2 9">Belongs to the beta sliding clamp family.</text>
</comment>
<keyword evidence="6 9" id="KW-0235">DNA replication</keyword>
<dbReference type="InterPro" id="IPR001001">
    <property type="entry name" value="DNA_polIII_beta"/>
</dbReference>
<dbReference type="InterPro" id="IPR022637">
    <property type="entry name" value="DNA_polIII_beta_cen"/>
</dbReference>
<comment type="subcellular location">
    <subcellularLocation>
        <location evidence="1 9">Cytoplasm</location>
    </subcellularLocation>
</comment>
<dbReference type="Pfam" id="PF02768">
    <property type="entry name" value="DNA_pol3_beta_3"/>
    <property type="match status" value="1"/>
</dbReference>
<evidence type="ECO:0000256" key="6">
    <source>
        <dbReference type="ARBA" id="ARBA00022705"/>
    </source>
</evidence>
<feature type="domain" description="DNA polymerase III beta sliding clamp C-terminal" evidence="12">
    <location>
        <begin position="252"/>
        <end position="370"/>
    </location>
</feature>
<keyword evidence="7 9" id="KW-0239">DNA-directed DNA polymerase</keyword>
<dbReference type="PIRSF" id="PIRSF000804">
    <property type="entry name" value="DNA_pol_III_b"/>
    <property type="match status" value="1"/>
</dbReference>
<dbReference type="Pfam" id="PF02767">
    <property type="entry name" value="DNA_pol3_beta_2"/>
    <property type="match status" value="1"/>
</dbReference>
<evidence type="ECO:0000256" key="7">
    <source>
        <dbReference type="ARBA" id="ARBA00022932"/>
    </source>
</evidence>
<evidence type="ECO:0000256" key="9">
    <source>
        <dbReference type="PIRNR" id="PIRNR000804"/>
    </source>
</evidence>
<evidence type="ECO:0000256" key="2">
    <source>
        <dbReference type="ARBA" id="ARBA00010752"/>
    </source>
</evidence>
<evidence type="ECO:0000313" key="14">
    <source>
        <dbReference type="Proteomes" id="UP000824139"/>
    </source>
</evidence>
<keyword evidence="3 9" id="KW-0963">Cytoplasm</keyword>
<comment type="caution">
    <text evidence="13">The sequence shown here is derived from an EMBL/GenBank/DDBJ whole genome shotgun (WGS) entry which is preliminary data.</text>
</comment>
<dbReference type="Proteomes" id="UP000824139">
    <property type="component" value="Unassembled WGS sequence"/>
</dbReference>
<evidence type="ECO:0000256" key="4">
    <source>
        <dbReference type="ARBA" id="ARBA00022679"/>
    </source>
</evidence>
<dbReference type="Gene3D" id="3.70.10.10">
    <property type="match status" value="1"/>
</dbReference>
<comment type="function">
    <text evidence="9">Confers DNA tethering and processivity to DNA polymerases and other proteins. Acts as a clamp, forming a ring around DNA (a reaction catalyzed by the clamp-loading complex) which diffuses in an ATP-independent manner freely and bidirectionally along dsDNA. Initially characterized for its ability to contact the catalytic subunit of DNA polymerase III (Pol III), a complex, multichain enzyme responsible for most of the replicative synthesis in bacteria; Pol III exhibits 3'-5' exonuclease proofreading activity. The beta chain is required for initiation of replication as well as for processivity of DNA replication.</text>
</comment>
<sequence length="373" mass="41466">MKFFVKKEDLYNGIKIVERATSMKALQPVLLNILIETVDKGTIRLVATDLDLTVVALVDAQVEEEGRITLPSKTLNEIVSKLGDKLITFDMNEGENVVNITCQNSKFDIIGISANEFPPEVYNVETDEANSFDIAIKPLTKAVRQAGFAAANYESSNLLSGIVCDISGETLEIASTDGNRLARVREKIENKDGRTSQLIIPSKTLNEFIKMSAFIEEETVKLYTERTKLIIKSERTMTVSRLLEGQYPKYNQLIPNESPKEALVSVSSLISALERVSIMVNDKTSIVKLAFSQGKLKLSADTPDSGKSEEELEIVYNSEDLDIAFNYKFVLEALKNMDCDNVKIGLNTSLSATVLRPDCEDDFVCLIMPVQIR</sequence>
<evidence type="ECO:0000259" key="12">
    <source>
        <dbReference type="Pfam" id="PF02768"/>
    </source>
</evidence>
<evidence type="ECO:0000256" key="1">
    <source>
        <dbReference type="ARBA" id="ARBA00004496"/>
    </source>
</evidence>
<dbReference type="Pfam" id="PF00712">
    <property type="entry name" value="DNA_pol3_beta"/>
    <property type="match status" value="1"/>
</dbReference>
<accession>A0A9D1FWI9</accession>
<dbReference type="PANTHER" id="PTHR30478">
    <property type="entry name" value="DNA POLYMERASE III SUBUNIT BETA"/>
    <property type="match status" value="1"/>
</dbReference>
<dbReference type="InterPro" id="IPR046938">
    <property type="entry name" value="DNA_clamp_sf"/>
</dbReference>
<dbReference type="NCBIfam" id="TIGR00663">
    <property type="entry name" value="dnan"/>
    <property type="match status" value="1"/>
</dbReference>
<gene>
    <name evidence="13" type="primary">dnaN</name>
    <name evidence="13" type="ORF">IAD41_06645</name>
</gene>
<evidence type="ECO:0000256" key="8">
    <source>
        <dbReference type="ARBA" id="ARBA00023125"/>
    </source>
</evidence>
<evidence type="ECO:0000259" key="10">
    <source>
        <dbReference type="Pfam" id="PF00712"/>
    </source>
</evidence>
<dbReference type="InterPro" id="IPR022635">
    <property type="entry name" value="DNA_polIII_beta_C"/>
</dbReference>
<dbReference type="InterPro" id="IPR022634">
    <property type="entry name" value="DNA_polIII_beta_N"/>
</dbReference>
<dbReference type="Gene3D" id="3.10.150.10">
    <property type="entry name" value="DNA Polymerase III, subunit A, domain 2"/>
    <property type="match status" value="1"/>
</dbReference>
<proteinExistence type="inferred from homology"/>
<feature type="domain" description="DNA polymerase III beta sliding clamp central" evidence="11">
    <location>
        <begin position="136"/>
        <end position="249"/>
    </location>
</feature>
<dbReference type="GO" id="GO:0009360">
    <property type="term" value="C:DNA polymerase III complex"/>
    <property type="evidence" value="ECO:0007669"/>
    <property type="project" value="InterPro"/>
</dbReference>
<comment type="subunit">
    <text evidence="9">Forms a ring-shaped head-to-tail homodimer around DNA.</text>
</comment>
<feature type="domain" description="DNA polymerase III beta sliding clamp N-terminal" evidence="10">
    <location>
        <begin position="1"/>
        <end position="118"/>
    </location>
</feature>
<dbReference type="GO" id="GO:0008408">
    <property type="term" value="F:3'-5' exonuclease activity"/>
    <property type="evidence" value="ECO:0007669"/>
    <property type="project" value="InterPro"/>
</dbReference>